<reference evidence="4 5" key="1">
    <citation type="submission" date="2018-03" db="EMBL/GenBank/DDBJ databases">
        <title>The draft genome of Sphingosinicella sp. GL-C-18.</title>
        <authorList>
            <person name="Liu L."/>
            <person name="Li L."/>
            <person name="Liang L."/>
            <person name="Zhang X."/>
            <person name="Wang T."/>
        </authorList>
    </citation>
    <scope>NUCLEOTIDE SEQUENCE [LARGE SCALE GENOMIC DNA]</scope>
    <source>
        <strain evidence="4 5">GL-C-18</strain>
    </source>
</reference>
<name>A0A2P7QH91_9SPHN</name>
<dbReference type="EMBL" id="PXYI01000009">
    <property type="protein sequence ID" value="PSJ37300.1"/>
    <property type="molecule type" value="Genomic_DNA"/>
</dbReference>
<dbReference type="Pfam" id="PF02798">
    <property type="entry name" value="GST_N"/>
    <property type="match status" value="1"/>
</dbReference>
<evidence type="ECO:0000256" key="1">
    <source>
        <dbReference type="RuleBase" id="RU003494"/>
    </source>
</evidence>
<evidence type="ECO:0000259" key="2">
    <source>
        <dbReference type="PROSITE" id="PS50404"/>
    </source>
</evidence>
<dbReference type="SUPFAM" id="SSF52833">
    <property type="entry name" value="Thioredoxin-like"/>
    <property type="match status" value="1"/>
</dbReference>
<dbReference type="PROSITE" id="PS50404">
    <property type="entry name" value="GST_NTER"/>
    <property type="match status" value="1"/>
</dbReference>
<dbReference type="RefSeq" id="WP_106515292.1">
    <property type="nucleotide sequence ID" value="NZ_PXYI01000009.1"/>
</dbReference>
<accession>A0A2P7QH91</accession>
<sequence>MTRYRLYGSLQSGHSYKVRLALLLLGIEHEYRSIDIRPSREQRDPEWQRASRFGEVPVLMVDDRPIVQSNAILLHLAREHRGLGWDVDTDRLTEWLFWEANRIGLALPIYRFHSLLAAPLTPDAMAWLKARMMADLAVLEEAVTVRPFLMGEKVSAADLACSAYLLYEDVAELDLAAFPKLHAWLARIRHLPGWLPPLEVMG</sequence>
<dbReference type="PANTHER" id="PTHR44051:SF2">
    <property type="entry name" value="HYPOTHETICAL GLUTATHIONE S-TRANSFERASE LIKE PROTEIN"/>
    <property type="match status" value="1"/>
</dbReference>
<comment type="similarity">
    <text evidence="1">Belongs to the GST superfamily.</text>
</comment>
<evidence type="ECO:0000313" key="4">
    <source>
        <dbReference type="EMBL" id="PSJ37300.1"/>
    </source>
</evidence>
<dbReference type="AlphaFoldDB" id="A0A2P7QH91"/>
<dbReference type="InterPro" id="IPR004045">
    <property type="entry name" value="Glutathione_S-Trfase_N"/>
</dbReference>
<dbReference type="Gene3D" id="3.40.30.10">
    <property type="entry name" value="Glutaredoxin"/>
    <property type="match status" value="1"/>
</dbReference>
<dbReference type="OrthoDB" id="9810080at2"/>
<dbReference type="InterPro" id="IPR040079">
    <property type="entry name" value="Glutathione_S-Trfase"/>
</dbReference>
<dbReference type="PANTHER" id="PTHR44051">
    <property type="entry name" value="GLUTATHIONE S-TRANSFERASE-RELATED"/>
    <property type="match status" value="1"/>
</dbReference>
<feature type="domain" description="GST C-terminal" evidence="3">
    <location>
        <begin position="85"/>
        <end position="202"/>
    </location>
</feature>
<dbReference type="SUPFAM" id="SSF47616">
    <property type="entry name" value="GST C-terminal domain-like"/>
    <property type="match status" value="1"/>
</dbReference>
<gene>
    <name evidence="4" type="ORF">C7I55_22530</name>
</gene>
<proteinExistence type="inferred from homology"/>
<dbReference type="InterPro" id="IPR004046">
    <property type="entry name" value="GST_C"/>
</dbReference>
<comment type="caution">
    <text evidence="4">The sequence shown here is derived from an EMBL/GenBank/DDBJ whole genome shotgun (WGS) entry which is preliminary data.</text>
</comment>
<dbReference type="Proteomes" id="UP000241167">
    <property type="component" value="Unassembled WGS sequence"/>
</dbReference>
<dbReference type="Pfam" id="PF00043">
    <property type="entry name" value="GST_C"/>
    <property type="match status" value="1"/>
</dbReference>
<organism evidence="4 5">
    <name type="scientific">Allosphingosinicella deserti</name>
    <dbReference type="NCBI Taxonomy" id="2116704"/>
    <lineage>
        <taxon>Bacteria</taxon>
        <taxon>Pseudomonadati</taxon>
        <taxon>Pseudomonadota</taxon>
        <taxon>Alphaproteobacteria</taxon>
        <taxon>Sphingomonadales</taxon>
        <taxon>Sphingomonadaceae</taxon>
        <taxon>Allosphingosinicella</taxon>
    </lineage>
</organism>
<evidence type="ECO:0000259" key="3">
    <source>
        <dbReference type="PROSITE" id="PS50405"/>
    </source>
</evidence>
<dbReference type="PROSITE" id="PS50405">
    <property type="entry name" value="GST_CTER"/>
    <property type="match status" value="1"/>
</dbReference>
<dbReference type="InterPro" id="IPR036282">
    <property type="entry name" value="Glutathione-S-Trfase_C_sf"/>
</dbReference>
<feature type="domain" description="GST N-terminal" evidence="2">
    <location>
        <begin position="2"/>
        <end position="84"/>
    </location>
</feature>
<dbReference type="InterPro" id="IPR010987">
    <property type="entry name" value="Glutathione-S-Trfase_C-like"/>
</dbReference>
<protein>
    <submittedName>
        <fullName evidence="4">Glutathione S-transferase</fullName>
    </submittedName>
</protein>
<dbReference type="SFLD" id="SFLDS00019">
    <property type="entry name" value="Glutathione_Transferase_(cytos"/>
    <property type="match status" value="1"/>
</dbReference>
<dbReference type="GO" id="GO:0016740">
    <property type="term" value="F:transferase activity"/>
    <property type="evidence" value="ECO:0007669"/>
    <property type="project" value="UniProtKB-KW"/>
</dbReference>
<keyword evidence="5" id="KW-1185">Reference proteome</keyword>
<keyword evidence="4" id="KW-0808">Transferase</keyword>
<dbReference type="InterPro" id="IPR036249">
    <property type="entry name" value="Thioredoxin-like_sf"/>
</dbReference>
<dbReference type="Gene3D" id="1.20.1050.10">
    <property type="match status" value="1"/>
</dbReference>
<evidence type="ECO:0000313" key="5">
    <source>
        <dbReference type="Proteomes" id="UP000241167"/>
    </source>
</evidence>